<reference evidence="2" key="1">
    <citation type="journal article" date="2023" name="Mol. Phylogenet. Evol.">
        <title>Genome-scale phylogeny and comparative genomics of the fungal order Sordariales.</title>
        <authorList>
            <person name="Hensen N."/>
            <person name="Bonometti L."/>
            <person name="Westerberg I."/>
            <person name="Brannstrom I.O."/>
            <person name="Guillou S."/>
            <person name="Cros-Aarteil S."/>
            <person name="Calhoun S."/>
            <person name="Haridas S."/>
            <person name="Kuo A."/>
            <person name="Mondo S."/>
            <person name="Pangilinan J."/>
            <person name="Riley R."/>
            <person name="LaButti K."/>
            <person name="Andreopoulos B."/>
            <person name="Lipzen A."/>
            <person name="Chen C."/>
            <person name="Yan M."/>
            <person name="Daum C."/>
            <person name="Ng V."/>
            <person name="Clum A."/>
            <person name="Steindorff A."/>
            <person name="Ohm R.A."/>
            <person name="Martin F."/>
            <person name="Silar P."/>
            <person name="Natvig D.O."/>
            <person name="Lalanne C."/>
            <person name="Gautier V."/>
            <person name="Ament-Velasquez S.L."/>
            <person name="Kruys A."/>
            <person name="Hutchinson M.I."/>
            <person name="Powell A.J."/>
            <person name="Barry K."/>
            <person name="Miller A.N."/>
            <person name="Grigoriev I.V."/>
            <person name="Debuchy R."/>
            <person name="Gladieux P."/>
            <person name="Hiltunen Thoren M."/>
            <person name="Johannesson H."/>
        </authorList>
    </citation>
    <scope>NUCLEOTIDE SEQUENCE</scope>
    <source>
        <strain evidence="2">CBS 892.96</strain>
    </source>
</reference>
<dbReference type="AlphaFoldDB" id="A0AAN6W2X1"/>
<dbReference type="Proteomes" id="UP001302321">
    <property type="component" value="Unassembled WGS sequence"/>
</dbReference>
<feature type="chain" id="PRO_5042856147" description="Secreted protein" evidence="1">
    <location>
        <begin position="21"/>
        <end position="213"/>
    </location>
</feature>
<evidence type="ECO:0000313" key="3">
    <source>
        <dbReference type="Proteomes" id="UP001302321"/>
    </source>
</evidence>
<name>A0AAN6W2X1_9PEZI</name>
<feature type="signal peptide" evidence="1">
    <location>
        <begin position="1"/>
        <end position="20"/>
    </location>
</feature>
<sequence length="213" mass="22869">MLSTVTCITAFLALFGIVYSAPASTNHFAGAMGLAGYNIVPIQWELPAKADDPNGKKVTVNGTIQEAIAQMDAGYPGWHRTFEAQLHTDTNNSAPILAAAAEEPESYDCDIDGDAASQYRIGQGITYLRGLSGTAKNGPGPGNCGRVSCAYNAAIYWCNENGFEKEVQWGQIADGGEFVYHNCSTQDWQGVGKAKGQVNYKDKWNVVVRSESC</sequence>
<proteinExistence type="predicted"/>
<dbReference type="PANTHER" id="PTHR35605:SF1">
    <property type="entry name" value="ECP2 EFFECTOR PROTEIN DOMAIN-CONTAINING PROTEIN-RELATED"/>
    <property type="match status" value="1"/>
</dbReference>
<gene>
    <name evidence="2" type="ORF">QBC36DRAFT_357655</name>
</gene>
<comment type="caution">
    <text evidence="2">The sequence shown here is derived from an EMBL/GenBank/DDBJ whole genome shotgun (WGS) entry which is preliminary data.</text>
</comment>
<protein>
    <recommendedName>
        <fullName evidence="4">Secreted protein</fullName>
    </recommendedName>
</protein>
<reference evidence="2" key="2">
    <citation type="submission" date="2023-05" db="EMBL/GenBank/DDBJ databases">
        <authorList>
            <consortium name="Lawrence Berkeley National Laboratory"/>
            <person name="Steindorff A."/>
            <person name="Hensen N."/>
            <person name="Bonometti L."/>
            <person name="Westerberg I."/>
            <person name="Brannstrom I.O."/>
            <person name="Guillou S."/>
            <person name="Cros-Aarteil S."/>
            <person name="Calhoun S."/>
            <person name="Haridas S."/>
            <person name="Kuo A."/>
            <person name="Mondo S."/>
            <person name="Pangilinan J."/>
            <person name="Riley R."/>
            <person name="Labutti K."/>
            <person name="Andreopoulos B."/>
            <person name="Lipzen A."/>
            <person name="Chen C."/>
            <person name="Yanf M."/>
            <person name="Daum C."/>
            <person name="Ng V."/>
            <person name="Clum A."/>
            <person name="Ohm R."/>
            <person name="Martin F."/>
            <person name="Silar P."/>
            <person name="Natvig D."/>
            <person name="Lalanne C."/>
            <person name="Gautier V."/>
            <person name="Ament-Velasquez S.L."/>
            <person name="Kruys A."/>
            <person name="Hutchinson M.I."/>
            <person name="Powell A.J."/>
            <person name="Barry K."/>
            <person name="Miller A.N."/>
            <person name="Grigoriev I.V."/>
            <person name="Debuchy R."/>
            <person name="Gladieux P."/>
            <person name="Thoren M.H."/>
            <person name="Johannesson H."/>
        </authorList>
    </citation>
    <scope>NUCLEOTIDE SEQUENCE</scope>
    <source>
        <strain evidence="2">CBS 892.96</strain>
    </source>
</reference>
<evidence type="ECO:0008006" key="4">
    <source>
        <dbReference type="Google" id="ProtNLM"/>
    </source>
</evidence>
<accession>A0AAN6W2X1</accession>
<evidence type="ECO:0000313" key="2">
    <source>
        <dbReference type="EMBL" id="KAK4174394.1"/>
    </source>
</evidence>
<dbReference type="PANTHER" id="PTHR35605">
    <property type="entry name" value="ECP2 EFFECTOR PROTEIN DOMAIN-CONTAINING PROTEIN-RELATED"/>
    <property type="match status" value="1"/>
</dbReference>
<evidence type="ECO:0000256" key="1">
    <source>
        <dbReference type="SAM" id="SignalP"/>
    </source>
</evidence>
<dbReference type="EMBL" id="MU866284">
    <property type="protein sequence ID" value="KAK4174394.1"/>
    <property type="molecule type" value="Genomic_DNA"/>
</dbReference>
<keyword evidence="1" id="KW-0732">Signal</keyword>
<organism evidence="2 3">
    <name type="scientific">Triangularia setosa</name>
    <dbReference type="NCBI Taxonomy" id="2587417"/>
    <lineage>
        <taxon>Eukaryota</taxon>
        <taxon>Fungi</taxon>
        <taxon>Dikarya</taxon>
        <taxon>Ascomycota</taxon>
        <taxon>Pezizomycotina</taxon>
        <taxon>Sordariomycetes</taxon>
        <taxon>Sordariomycetidae</taxon>
        <taxon>Sordariales</taxon>
        <taxon>Podosporaceae</taxon>
        <taxon>Triangularia</taxon>
    </lineage>
</organism>
<keyword evidence="3" id="KW-1185">Reference proteome</keyword>